<sequence>MAGKKGKRRQDHLANDLTVYDYADSARPAGTTRIKKGAANSVIREVKKLSGGESSGLKMKEDEDDTNWFDKDLDDFDIPLTKDCNLEDEEDTAESSQEGATARSRRKGASKTASAETKTGIVYPVDLWFTLAEYVHADAVGRFARLCKDAYSATKKAWFWRKLYTRYYTKDSELPEDLKPQAMERTHGLRARCIRAMFVTCPTLNARIRPPGPRQPLEADPYSLIGHRCILSWHQPRQGRWLFCFKLKKPSKELASTTRPLRQESLEHGYNNLWYNPEEGCCVLQVTSNHFHSTSPQVMGQLLTEVHMSLSQGFLHQRLRLSFDTTRVCGPSSAAAHVAECVLDPVLAVRIIHWWDPDYPFPT</sequence>
<dbReference type="PANTHER" id="PTHR20988">
    <property type="entry name" value="TRANSMEMBRANE PROTEIN 183A-RELATED"/>
    <property type="match status" value="1"/>
</dbReference>
<dbReference type="AlphaFoldDB" id="A0ABD0KP28"/>
<feature type="region of interest" description="Disordered" evidence="1">
    <location>
        <begin position="1"/>
        <end position="37"/>
    </location>
</feature>
<proteinExistence type="predicted"/>
<evidence type="ECO:0000313" key="3">
    <source>
        <dbReference type="Proteomes" id="UP001519460"/>
    </source>
</evidence>
<comment type="caution">
    <text evidence="2">The sequence shown here is derived from an EMBL/GenBank/DDBJ whole genome shotgun (WGS) entry which is preliminary data.</text>
</comment>
<feature type="region of interest" description="Disordered" evidence="1">
    <location>
        <begin position="51"/>
        <end position="70"/>
    </location>
</feature>
<feature type="region of interest" description="Disordered" evidence="1">
    <location>
        <begin position="86"/>
        <end position="113"/>
    </location>
</feature>
<dbReference type="InterPro" id="IPR026509">
    <property type="entry name" value="TMEM183"/>
</dbReference>
<gene>
    <name evidence="2" type="ORF">BaRGS_00019973</name>
</gene>
<keyword evidence="3" id="KW-1185">Reference proteome</keyword>
<organism evidence="2 3">
    <name type="scientific">Batillaria attramentaria</name>
    <dbReference type="NCBI Taxonomy" id="370345"/>
    <lineage>
        <taxon>Eukaryota</taxon>
        <taxon>Metazoa</taxon>
        <taxon>Spiralia</taxon>
        <taxon>Lophotrochozoa</taxon>
        <taxon>Mollusca</taxon>
        <taxon>Gastropoda</taxon>
        <taxon>Caenogastropoda</taxon>
        <taxon>Sorbeoconcha</taxon>
        <taxon>Cerithioidea</taxon>
        <taxon>Batillariidae</taxon>
        <taxon>Batillaria</taxon>
    </lineage>
</organism>
<evidence type="ECO:0000313" key="2">
    <source>
        <dbReference type="EMBL" id="KAK7488838.1"/>
    </source>
</evidence>
<evidence type="ECO:0000256" key="1">
    <source>
        <dbReference type="SAM" id="MobiDB-lite"/>
    </source>
</evidence>
<dbReference type="PANTHER" id="PTHR20988:SF2">
    <property type="entry name" value="TRANSMEMBRANE PROTEIN 183A-RELATED"/>
    <property type="match status" value="1"/>
</dbReference>
<feature type="compositionally biased region" description="Basic residues" evidence="1">
    <location>
        <begin position="1"/>
        <end position="10"/>
    </location>
</feature>
<reference evidence="2 3" key="1">
    <citation type="journal article" date="2023" name="Sci. Data">
        <title>Genome assembly of the Korean intertidal mud-creeper Batillaria attramentaria.</title>
        <authorList>
            <person name="Patra A.K."/>
            <person name="Ho P.T."/>
            <person name="Jun S."/>
            <person name="Lee S.J."/>
            <person name="Kim Y."/>
            <person name="Won Y.J."/>
        </authorList>
    </citation>
    <scope>NUCLEOTIDE SEQUENCE [LARGE SCALE GENOMIC DNA]</scope>
    <source>
        <strain evidence="2">Wonlab-2016</strain>
    </source>
</reference>
<name>A0ABD0KP28_9CAEN</name>
<dbReference type="EMBL" id="JACVVK020000146">
    <property type="protein sequence ID" value="KAK7488838.1"/>
    <property type="molecule type" value="Genomic_DNA"/>
</dbReference>
<dbReference type="Proteomes" id="UP001519460">
    <property type="component" value="Unassembled WGS sequence"/>
</dbReference>
<protein>
    <submittedName>
        <fullName evidence="2">Uncharacterized protein</fullName>
    </submittedName>
</protein>
<accession>A0ABD0KP28</accession>